<comment type="similarity">
    <text evidence="1 5">Belongs to the tubulin family.</text>
</comment>
<dbReference type="AlphaFoldDB" id="A0A6A0AHC9"/>
<dbReference type="Gene3D" id="3.40.50.1440">
    <property type="entry name" value="Tubulin/FtsZ, GTPase domain"/>
    <property type="match status" value="1"/>
</dbReference>
<feature type="domain" description="Tubulin/FtsZ GTPase" evidence="6">
    <location>
        <begin position="1"/>
        <end position="94"/>
    </location>
</feature>
<gene>
    <name evidence="7" type="ORF">HaLaN_30781</name>
</gene>
<dbReference type="PROSITE" id="PS00227">
    <property type="entry name" value="TUBULIN"/>
    <property type="match status" value="1"/>
</dbReference>
<dbReference type="InterPro" id="IPR036525">
    <property type="entry name" value="Tubulin/FtsZ_GTPase_sf"/>
</dbReference>
<evidence type="ECO:0000313" key="8">
    <source>
        <dbReference type="Proteomes" id="UP000485058"/>
    </source>
</evidence>
<sequence>MEPKVVNAVHATAASTGGWWAYPAKGHLCMQSGAGNNWAHGFHGYGPCVRDAALNLIRKEAEACDVLSGFLVLQSMAGGTGAGLGTYVAEALRD</sequence>
<evidence type="ECO:0000256" key="3">
    <source>
        <dbReference type="ARBA" id="ARBA00022741"/>
    </source>
</evidence>
<keyword evidence="2 5" id="KW-0493">Microtubule</keyword>
<accession>A0A6A0AHC9</accession>
<name>A0A6A0AHC9_HAELA</name>
<evidence type="ECO:0000256" key="5">
    <source>
        <dbReference type="RuleBase" id="RU000352"/>
    </source>
</evidence>
<proteinExistence type="inferred from homology"/>
<dbReference type="PRINTS" id="PR01161">
    <property type="entry name" value="TUBULIN"/>
</dbReference>
<organism evidence="7 8">
    <name type="scientific">Haematococcus lacustris</name>
    <name type="common">Green alga</name>
    <name type="synonym">Haematococcus pluvialis</name>
    <dbReference type="NCBI Taxonomy" id="44745"/>
    <lineage>
        <taxon>Eukaryota</taxon>
        <taxon>Viridiplantae</taxon>
        <taxon>Chlorophyta</taxon>
        <taxon>core chlorophytes</taxon>
        <taxon>Chlorophyceae</taxon>
        <taxon>CS clade</taxon>
        <taxon>Chlamydomonadales</taxon>
        <taxon>Haematococcaceae</taxon>
        <taxon>Haematococcus</taxon>
    </lineage>
</organism>
<dbReference type="InterPro" id="IPR004057">
    <property type="entry name" value="Epsilon_tubulin"/>
</dbReference>
<reference evidence="7 8" key="1">
    <citation type="submission" date="2020-02" db="EMBL/GenBank/DDBJ databases">
        <title>Draft genome sequence of Haematococcus lacustris strain NIES-144.</title>
        <authorList>
            <person name="Morimoto D."/>
            <person name="Nakagawa S."/>
            <person name="Yoshida T."/>
            <person name="Sawayama S."/>
        </authorList>
    </citation>
    <scope>NUCLEOTIDE SEQUENCE [LARGE SCALE GENOMIC DNA]</scope>
    <source>
        <strain evidence="7 8">NIES-144</strain>
    </source>
</reference>
<dbReference type="Proteomes" id="UP000485058">
    <property type="component" value="Unassembled WGS sequence"/>
</dbReference>
<dbReference type="GO" id="GO:0005874">
    <property type="term" value="C:microtubule"/>
    <property type="evidence" value="ECO:0007669"/>
    <property type="project" value="UniProtKB-KW"/>
</dbReference>
<dbReference type="InterPro" id="IPR017975">
    <property type="entry name" value="Tubulin_CS"/>
</dbReference>
<dbReference type="InterPro" id="IPR003008">
    <property type="entry name" value="Tubulin_FtsZ_GTPase"/>
</dbReference>
<evidence type="ECO:0000259" key="6">
    <source>
        <dbReference type="Pfam" id="PF00091"/>
    </source>
</evidence>
<protein>
    <submittedName>
        <fullName evidence="7">Tubulin domain-containing protein</fullName>
    </submittedName>
</protein>
<dbReference type="PRINTS" id="PR01519">
    <property type="entry name" value="EPSLNTUBULIN"/>
</dbReference>
<feature type="non-terminal residue" evidence="7">
    <location>
        <position position="94"/>
    </location>
</feature>
<dbReference type="GO" id="GO:0007017">
    <property type="term" value="P:microtubule-based process"/>
    <property type="evidence" value="ECO:0007669"/>
    <property type="project" value="InterPro"/>
</dbReference>
<dbReference type="InterPro" id="IPR000217">
    <property type="entry name" value="Tubulin"/>
</dbReference>
<dbReference type="Pfam" id="PF00091">
    <property type="entry name" value="Tubulin"/>
    <property type="match status" value="1"/>
</dbReference>
<dbReference type="EMBL" id="BLLF01005838">
    <property type="protein sequence ID" value="GFH31691.1"/>
    <property type="molecule type" value="Genomic_DNA"/>
</dbReference>
<keyword evidence="8" id="KW-1185">Reference proteome</keyword>
<dbReference type="SUPFAM" id="SSF52490">
    <property type="entry name" value="Tubulin nucleotide-binding domain-like"/>
    <property type="match status" value="1"/>
</dbReference>
<dbReference type="PANTHER" id="PTHR11588">
    <property type="entry name" value="TUBULIN"/>
    <property type="match status" value="1"/>
</dbReference>
<evidence type="ECO:0000256" key="1">
    <source>
        <dbReference type="ARBA" id="ARBA00009636"/>
    </source>
</evidence>
<evidence type="ECO:0000256" key="4">
    <source>
        <dbReference type="ARBA" id="ARBA00023134"/>
    </source>
</evidence>
<keyword evidence="4 5" id="KW-0342">GTP-binding</keyword>
<feature type="non-terminal residue" evidence="7">
    <location>
        <position position="1"/>
    </location>
</feature>
<comment type="caution">
    <text evidence="7">The sequence shown here is derived from an EMBL/GenBank/DDBJ whole genome shotgun (WGS) entry which is preliminary data.</text>
</comment>
<evidence type="ECO:0000313" key="7">
    <source>
        <dbReference type="EMBL" id="GFH31691.1"/>
    </source>
</evidence>
<evidence type="ECO:0000256" key="2">
    <source>
        <dbReference type="ARBA" id="ARBA00022701"/>
    </source>
</evidence>
<dbReference type="GO" id="GO:0005525">
    <property type="term" value="F:GTP binding"/>
    <property type="evidence" value="ECO:0007669"/>
    <property type="project" value="UniProtKB-UniRule"/>
</dbReference>
<keyword evidence="3 5" id="KW-0547">Nucleotide-binding</keyword>